<dbReference type="RefSeq" id="WP_243659124.1">
    <property type="nucleotide sequence ID" value="NZ_SLXQ01000011.1"/>
</dbReference>
<keyword evidence="1" id="KW-0479">Metal-binding</keyword>
<evidence type="ECO:0000313" key="5">
    <source>
        <dbReference type="Proteomes" id="UP000294911"/>
    </source>
</evidence>
<reference evidence="4 5" key="1">
    <citation type="submission" date="2019-03" db="EMBL/GenBank/DDBJ databases">
        <title>Genomic Encyclopedia of Type Strains, Phase IV (KMG-IV): sequencing the most valuable type-strain genomes for metagenomic binning, comparative biology and taxonomic classification.</title>
        <authorList>
            <person name="Goeker M."/>
        </authorList>
    </citation>
    <scope>NUCLEOTIDE SEQUENCE [LARGE SCALE GENOMIC DNA]</scope>
    <source>
        <strain evidence="4 5">DSM 45765</strain>
    </source>
</reference>
<dbReference type="Gene3D" id="3.40.225.10">
    <property type="entry name" value="Class II aldolase/adducin N-terminal domain"/>
    <property type="match status" value="1"/>
</dbReference>
<dbReference type="GO" id="GO:0016832">
    <property type="term" value="F:aldehyde-lyase activity"/>
    <property type="evidence" value="ECO:0007669"/>
    <property type="project" value="TreeGrafter"/>
</dbReference>
<evidence type="ECO:0000256" key="1">
    <source>
        <dbReference type="ARBA" id="ARBA00022723"/>
    </source>
</evidence>
<evidence type="ECO:0000313" key="4">
    <source>
        <dbReference type="EMBL" id="TCP47842.1"/>
    </source>
</evidence>
<comment type="caution">
    <text evidence="4">The sequence shown here is derived from an EMBL/GenBank/DDBJ whole genome shotgun (WGS) entry which is preliminary data.</text>
</comment>
<evidence type="ECO:0000259" key="3">
    <source>
        <dbReference type="SMART" id="SM01007"/>
    </source>
</evidence>
<dbReference type="AlphaFoldDB" id="A0A4R2QFD3"/>
<dbReference type="PANTHER" id="PTHR22789">
    <property type="entry name" value="FUCULOSE PHOSPHATE ALDOLASE"/>
    <property type="match status" value="1"/>
</dbReference>
<dbReference type="GO" id="GO:0046872">
    <property type="term" value="F:metal ion binding"/>
    <property type="evidence" value="ECO:0007669"/>
    <property type="project" value="UniProtKB-KW"/>
</dbReference>
<dbReference type="InterPro" id="IPR050197">
    <property type="entry name" value="Aldolase_class_II_sugar_metab"/>
</dbReference>
<name>A0A4R2QFD3_9PSEU</name>
<dbReference type="EMBL" id="SLXQ01000011">
    <property type="protein sequence ID" value="TCP47842.1"/>
    <property type="molecule type" value="Genomic_DNA"/>
</dbReference>
<keyword evidence="5" id="KW-1185">Reference proteome</keyword>
<organism evidence="4 5">
    <name type="scientific">Tamaricihabitans halophyticus</name>
    <dbReference type="NCBI Taxonomy" id="1262583"/>
    <lineage>
        <taxon>Bacteria</taxon>
        <taxon>Bacillati</taxon>
        <taxon>Actinomycetota</taxon>
        <taxon>Actinomycetes</taxon>
        <taxon>Pseudonocardiales</taxon>
        <taxon>Pseudonocardiaceae</taxon>
        <taxon>Tamaricihabitans</taxon>
    </lineage>
</organism>
<evidence type="ECO:0000256" key="2">
    <source>
        <dbReference type="ARBA" id="ARBA00023239"/>
    </source>
</evidence>
<dbReference type="InterPro" id="IPR036409">
    <property type="entry name" value="Aldolase_II/adducin_N_sf"/>
</dbReference>
<protein>
    <submittedName>
        <fullName evidence="4">L-fuculose-phosphate aldolase</fullName>
    </submittedName>
</protein>
<keyword evidence="2" id="KW-0456">Lyase</keyword>
<dbReference type="InterPro" id="IPR001303">
    <property type="entry name" value="Aldolase_II/adducin_N"/>
</dbReference>
<dbReference type="Pfam" id="PF00596">
    <property type="entry name" value="Aldolase_II"/>
    <property type="match status" value="1"/>
</dbReference>
<sequence>MTTATTSDNDVVPEHVCRELIDVGADAVRRDLVLGSGGNLSVRLEADRYLVTCKGTWLDRLTVDDFCVIDGHGTVHRGNGEPTSEWKLHTRTYEARSDVNCVIHLHPQMSLMVDALGYPIRLLTMDHANYVRKVNRTDFYHNGTDELADTAAMAVADANCVVMAYHGCSCIGPTVDMAYRRALNLEQAAMMTYRLLTLNDTAATFPPEALDRLYHK</sequence>
<dbReference type="Proteomes" id="UP000294911">
    <property type="component" value="Unassembled WGS sequence"/>
</dbReference>
<dbReference type="GO" id="GO:0005829">
    <property type="term" value="C:cytosol"/>
    <property type="evidence" value="ECO:0007669"/>
    <property type="project" value="TreeGrafter"/>
</dbReference>
<dbReference type="GO" id="GO:0019323">
    <property type="term" value="P:pentose catabolic process"/>
    <property type="evidence" value="ECO:0007669"/>
    <property type="project" value="TreeGrafter"/>
</dbReference>
<dbReference type="PANTHER" id="PTHR22789:SF0">
    <property type="entry name" value="3-OXO-TETRONATE 4-PHOSPHATE DECARBOXYLASE-RELATED"/>
    <property type="match status" value="1"/>
</dbReference>
<accession>A0A4R2QFD3</accession>
<proteinExistence type="predicted"/>
<dbReference type="SMART" id="SM01007">
    <property type="entry name" value="Aldolase_II"/>
    <property type="match status" value="1"/>
</dbReference>
<gene>
    <name evidence="4" type="ORF">EV191_11147</name>
</gene>
<feature type="domain" description="Class II aldolase/adducin N-terminal" evidence="3">
    <location>
        <begin position="18"/>
        <end position="193"/>
    </location>
</feature>
<dbReference type="SUPFAM" id="SSF53639">
    <property type="entry name" value="AraD/HMP-PK domain-like"/>
    <property type="match status" value="1"/>
</dbReference>